<proteinExistence type="predicted"/>
<accession>A0A6L8K5V0</accession>
<sequence>MNVRTLAPKDLYVPGRVLIERHQLLQKIPLSTRTLDEMEKRGEFPKRFAISHTKVAWDLAEIDAWIAARKTLDEQVPSPAGKQKRQARD</sequence>
<evidence type="ECO:0000313" key="2">
    <source>
        <dbReference type="Proteomes" id="UP000479335"/>
    </source>
</evidence>
<keyword evidence="2" id="KW-1185">Reference proteome</keyword>
<dbReference type="Proteomes" id="UP000479335">
    <property type="component" value="Unassembled WGS sequence"/>
</dbReference>
<protein>
    <submittedName>
        <fullName evidence="1">AlpA family phage regulatory protein</fullName>
    </submittedName>
</protein>
<dbReference type="InterPro" id="IPR010260">
    <property type="entry name" value="AlpA"/>
</dbReference>
<evidence type="ECO:0000313" key="1">
    <source>
        <dbReference type="EMBL" id="MYM22600.1"/>
    </source>
</evidence>
<gene>
    <name evidence="1" type="ORF">GTP46_08075</name>
</gene>
<dbReference type="AlphaFoldDB" id="A0A6L8K5V0"/>
<organism evidence="1 2">
    <name type="scientific">Duganella flavida</name>
    <dbReference type="NCBI Taxonomy" id="2692175"/>
    <lineage>
        <taxon>Bacteria</taxon>
        <taxon>Pseudomonadati</taxon>
        <taxon>Pseudomonadota</taxon>
        <taxon>Betaproteobacteria</taxon>
        <taxon>Burkholderiales</taxon>
        <taxon>Oxalobacteraceae</taxon>
        <taxon>Telluria group</taxon>
        <taxon>Duganella</taxon>
    </lineage>
</organism>
<comment type="caution">
    <text evidence="1">The sequence shown here is derived from an EMBL/GenBank/DDBJ whole genome shotgun (WGS) entry which is preliminary data.</text>
</comment>
<dbReference type="EMBL" id="WWCN01000004">
    <property type="protein sequence ID" value="MYM22600.1"/>
    <property type="molecule type" value="Genomic_DNA"/>
</dbReference>
<dbReference type="Pfam" id="PF05930">
    <property type="entry name" value="Phage_AlpA"/>
    <property type="match status" value="1"/>
</dbReference>
<reference evidence="1 2" key="1">
    <citation type="submission" date="2019-12" db="EMBL/GenBank/DDBJ databases">
        <title>Novel species isolated from a subtropical stream in China.</title>
        <authorList>
            <person name="Lu H."/>
        </authorList>
    </citation>
    <scope>NUCLEOTIDE SEQUENCE [LARGE SCALE GENOMIC DNA]</scope>
    <source>
        <strain evidence="1 2">FT135W</strain>
    </source>
</reference>
<name>A0A6L8K5V0_9BURK</name>
<dbReference type="RefSeq" id="WP_161006101.1">
    <property type="nucleotide sequence ID" value="NZ_WWCN01000004.1"/>
</dbReference>